<evidence type="ECO:0000313" key="1">
    <source>
        <dbReference type="EMBL" id="DAF99583.1"/>
    </source>
</evidence>
<dbReference type="EMBL" id="BK016168">
    <property type="protein sequence ID" value="DAF99583.1"/>
    <property type="molecule type" value="Genomic_DNA"/>
</dbReference>
<protein>
    <submittedName>
        <fullName evidence="1">Uncharacterized protein</fullName>
    </submittedName>
</protein>
<organism evidence="1">
    <name type="scientific">Podoviridae sp. ctvVI24</name>
    <dbReference type="NCBI Taxonomy" id="2825285"/>
    <lineage>
        <taxon>Viruses</taxon>
        <taxon>Duplodnaviria</taxon>
        <taxon>Heunggongvirae</taxon>
        <taxon>Uroviricota</taxon>
        <taxon>Caudoviricetes</taxon>
    </lineage>
</organism>
<reference evidence="1" key="1">
    <citation type="journal article" date="2021" name="Proc. Natl. Acad. Sci. U.S.A.">
        <title>A Catalog of Tens of Thousands of Viruses from Human Metagenomes Reveals Hidden Associations with Chronic Diseases.</title>
        <authorList>
            <person name="Tisza M.J."/>
            <person name="Buck C.B."/>
        </authorList>
    </citation>
    <scope>NUCLEOTIDE SEQUENCE</scope>
    <source>
        <strain evidence="1">CtvVI24</strain>
    </source>
</reference>
<name>A0A8S5UYK8_9CAUD</name>
<proteinExistence type="predicted"/>
<accession>A0A8S5UYK8</accession>
<sequence length="48" mass="5725">MTQFFIWFVALLILRWLFARLLNVGMVIVIIRVRVAVKVVLTAYMMLR</sequence>